<dbReference type="PROSITE" id="PS50235">
    <property type="entry name" value="USP_3"/>
    <property type="match status" value="1"/>
</dbReference>
<dbReference type="SUPFAM" id="SSF54001">
    <property type="entry name" value="Cysteine proteinases"/>
    <property type="match status" value="1"/>
</dbReference>
<dbReference type="Pfam" id="PF00627">
    <property type="entry name" value="UBA"/>
    <property type="match status" value="1"/>
</dbReference>
<dbReference type="InterPro" id="IPR032675">
    <property type="entry name" value="LRR_dom_sf"/>
</dbReference>
<evidence type="ECO:0000313" key="8">
    <source>
        <dbReference type="Proteomes" id="UP000285430"/>
    </source>
</evidence>
<dbReference type="GO" id="GO:0005096">
    <property type="term" value="F:GTPase activator activity"/>
    <property type="evidence" value="ECO:0007669"/>
    <property type="project" value="UniProtKB-KW"/>
</dbReference>
<dbReference type="SMART" id="SM00165">
    <property type="entry name" value="UBA"/>
    <property type="match status" value="1"/>
</dbReference>
<sequence length="1206" mass="132253">MGELHARYKYRADRMTYACPGEDEGKTRGQQSRPLLEKRVRSYMSFTLSSDLFRRVRSDLNNVQILKLGGFDLGDRGAWVLGKALASNESLALLDLGFNGITCKGVEQIADALEEGKNRTLKTLYLSGNGVGVGGAARLSAALRSNHSLKTLYLSGNGIGDEGVKHLADMLRVNTTLTSLYLGTNGIGSGGMAHLADALTVNHHVEELMLSQNRIESAGVHSLVDALSTAILPLQTLEIGFNNIDAAGVIALAEMLESRPNRLQNLYLDNNPVGDAGAAALGRCIATTTSLRVLDLSYAHLSLLGFRDLCMGLRESTTLMGLLLDGHDWASTKYMQRPPPNVASLAKDDAYQYAAKCIVTALQINPSLPLVKLTGVNLSFAPGGFNVDVPEAVELTAPQPVCALNERIMDHVRRLAVPDSVAETSADTGEREEEATTSREVAVVDQSRKVLDKIAALPFDADELNALCAYYCADLLQPPRNDVAHHPTKRRRLSVDHSNEAIVVSSTSSQHHNTSPCRVAVYPRVESRLRTLARTTADEQERHCKVLTVLRQLHYLVKSLQTMKHASALIDTVLGDEADGRENRPCVLEVDVKTTDLFDSWANNLTSESVWRNVAAAALEKLPKSNTEMWRKGASIHRGLQNGTGRSISRLVITCENNCFLNVIIQSFWHLVPLRRLLLDVTIKDLTASDDEKANGGGETQDGAAAATNVLKTLKATMMSYEDPSSGSLHPKELRQGLSLLYKTDQLFAEGSMADAEETLLTILNLMHQQSVRGHEFYEETISDLIQLTETERAALKRTRTVASKSVFSIYATAALSLHQTDMGSMLKHLPDAINGDLGTCHVDTCNGKLATERVIHRFPPVFAMSLLWSSNSPPKEDIQALLSTISDTLDLSEAFQVDGEAAKMTQVQHGIRCQYRFKGFVCYYGKHYFAFFFSTAHQRWLLFDDNKVTDIGKWTAVVDQYVECLLSFYPKSVIDRFFVLTFTVAALPEERTTTQASPPSGKSKLLAALSSSASPPLRSDTCVSTERGPAPVVRTLQDADKSLSFLPTSASKLWQNITAVNEAIAMPPRTNIMLKPAQPHEYDVEFPVDAVVLGLYLEKLDDDLCVTAFPRTPHGDMLEAEASGVIGLFDTVVMANGHPLGHYSVERALKMIQAQKRPLRIRFKQSQRVQTLLDMGFTIDQALDGLRAARGSIDAAAEHCFTSQT</sequence>
<reference evidence="8 9" key="1">
    <citation type="submission" date="2018-08" db="EMBL/GenBank/DDBJ databases">
        <title>Aphanomyces genome sequencing and annotation.</title>
        <authorList>
            <person name="Minardi D."/>
            <person name="Oidtmann B."/>
            <person name="Van Der Giezen M."/>
            <person name="Studholme D.J."/>
        </authorList>
    </citation>
    <scope>NUCLEOTIDE SEQUENCE [LARGE SCALE GENOMIC DNA]</scope>
    <source>
        <strain evidence="7 8">Da</strain>
        <strain evidence="6 9">Sv</strain>
    </source>
</reference>
<dbReference type="GO" id="GO:0031267">
    <property type="term" value="F:small GTPase binding"/>
    <property type="evidence" value="ECO:0007669"/>
    <property type="project" value="TreeGrafter"/>
</dbReference>
<dbReference type="InterPro" id="IPR028889">
    <property type="entry name" value="USP"/>
</dbReference>
<dbReference type="GO" id="GO:0005829">
    <property type="term" value="C:cytosol"/>
    <property type="evidence" value="ECO:0007669"/>
    <property type="project" value="TreeGrafter"/>
</dbReference>
<feature type="domain" description="USP" evidence="5">
    <location>
        <begin position="649"/>
        <end position="973"/>
    </location>
</feature>
<proteinExistence type="predicted"/>
<evidence type="ECO:0000313" key="9">
    <source>
        <dbReference type="Proteomes" id="UP000285712"/>
    </source>
</evidence>
<gene>
    <name evidence="6" type="ORF">DYB35_003411</name>
    <name evidence="7" type="ORF">DYB37_002379</name>
</gene>
<evidence type="ECO:0000256" key="3">
    <source>
        <dbReference type="ARBA" id="ARBA00022737"/>
    </source>
</evidence>
<dbReference type="SMART" id="SM00368">
    <property type="entry name" value="LRR_RI"/>
    <property type="match status" value="9"/>
</dbReference>
<feature type="domain" description="UBA" evidence="4">
    <location>
        <begin position="1163"/>
        <end position="1204"/>
    </location>
</feature>
<dbReference type="SUPFAM" id="SSF52047">
    <property type="entry name" value="RNI-like"/>
    <property type="match status" value="1"/>
</dbReference>
<keyword evidence="2" id="KW-0433">Leucine-rich repeat</keyword>
<dbReference type="PANTHER" id="PTHR24113:SF12">
    <property type="entry name" value="RAN GTPASE-ACTIVATING PROTEIN 1"/>
    <property type="match status" value="1"/>
</dbReference>
<dbReference type="InterPro" id="IPR009060">
    <property type="entry name" value="UBA-like_sf"/>
</dbReference>
<evidence type="ECO:0000259" key="5">
    <source>
        <dbReference type="PROSITE" id="PS50235"/>
    </source>
</evidence>
<dbReference type="Pfam" id="PF13516">
    <property type="entry name" value="LRR_6"/>
    <property type="match status" value="5"/>
</dbReference>
<dbReference type="EMBL" id="QUTG01001582">
    <property type="protein sequence ID" value="RHY99238.1"/>
    <property type="molecule type" value="Genomic_DNA"/>
</dbReference>
<dbReference type="CDD" id="cd14291">
    <property type="entry name" value="UBA1_NUB1_like"/>
    <property type="match status" value="1"/>
</dbReference>
<dbReference type="Gene3D" id="3.80.10.10">
    <property type="entry name" value="Ribonuclease Inhibitor"/>
    <property type="match status" value="3"/>
</dbReference>
<protein>
    <recommendedName>
        <fullName evidence="10">UBA domain-containing protein</fullName>
    </recommendedName>
</protein>
<dbReference type="CDD" id="cd02257">
    <property type="entry name" value="Peptidase_C19"/>
    <property type="match status" value="1"/>
</dbReference>
<evidence type="ECO:0000313" key="7">
    <source>
        <dbReference type="EMBL" id="RHZ11430.1"/>
    </source>
</evidence>
<name>A0A3R6ZTM9_APHAT</name>
<dbReference type="GO" id="GO:0016579">
    <property type="term" value="P:protein deubiquitination"/>
    <property type="evidence" value="ECO:0007669"/>
    <property type="project" value="InterPro"/>
</dbReference>
<accession>A0A3R6ZTM9</accession>
<keyword evidence="3" id="KW-0677">Repeat</keyword>
<dbReference type="PROSITE" id="PS50030">
    <property type="entry name" value="UBA"/>
    <property type="match status" value="1"/>
</dbReference>
<dbReference type="VEuPathDB" id="FungiDB:H257_03985"/>
<dbReference type="InterPro" id="IPR001394">
    <property type="entry name" value="Peptidase_C19_UCH"/>
</dbReference>
<keyword evidence="1" id="KW-0343">GTPase activation</keyword>
<evidence type="ECO:0000313" key="6">
    <source>
        <dbReference type="EMBL" id="RHY99238.1"/>
    </source>
</evidence>
<dbReference type="AlphaFoldDB" id="A0A3R6ZTM9"/>
<organism evidence="6 9">
    <name type="scientific">Aphanomyces astaci</name>
    <name type="common">Crayfish plague agent</name>
    <dbReference type="NCBI Taxonomy" id="112090"/>
    <lineage>
        <taxon>Eukaryota</taxon>
        <taxon>Sar</taxon>
        <taxon>Stramenopiles</taxon>
        <taxon>Oomycota</taxon>
        <taxon>Saprolegniomycetes</taxon>
        <taxon>Saprolegniales</taxon>
        <taxon>Verrucalvaceae</taxon>
        <taxon>Aphanomyces</taxon>
    </lineage>
</organism>
<dbReference type="InterPro" id="IPR015940">
    <property type="entry name" value="UBA"/>
</dbReference>
<dbReference type="InterPro" id="IPR038765">
    <property type="entry name" value="Papain-like_cys_pep_sf"/>
</dbReference>
<evidence type="ECO:0000256" key="2">
    <source>
        <dbReference type="ARBA" id="ARBA00022614"/>
    </source>
</evidence>
<dbReference type="Proteomes" id="UP000285712">
    <property type="component" value="Unassembled WGS sequence"/>
</dbReference>
<dbReference type="Gene3D" id="1.10.8.10">
    <property type="entry name" value="DNA helicase RuvA subunit, C-terminal domain"/>
    <property type="match status" value="1"/>
</dbReference>
<dbReference type="Pfam" id="PF00443">
    <property type="entry name" value="UCH"/>
    <property type="match status" value="1"/>
</dbReference>
<dbReference type="GO" id="GO:0004843">
    <property type="term" value="F:cysteine-type deubiquitinase activity"/>
    <property type="evidence" value="ECO:0007669"/>
    <property type="project" value="InterPro"/>
</dbReference>
<evidence type="ECO:0008006" key="10">
    <source>
        <dbReference type="Google" id="ProtNLM"/>
    </source>
</evidence>
<comment type="caution">
    <text evidence="6">The sequence shown here is derived from an EMBL/GenBank/DDBJ whole genome shotgun (WGS) entry which is preliminary data.</text>
</comment>
<evidence type="ECO:0000256" key="1">
    <source>
        <dbReference type="ARBA" id="ARBA00022468"/>
    </source>
</evidence>
<dbReference type="VEuPathDB" id="FungiDB:H257_01643"/>
<dbReference type="Gene3D" id="3.90.70.10">
    <property type="entry name" value="Cysteine proteinases"/>
    <property type="match status" value="1"/>
</dbReference>
<dbReference type="InterPro" id="IPR027038">
    <property type="entry name" value="RanGap"/>
</dbReference>
<dbReference type="GO" id="GO:0048471">
    <property type="term" value="C:perinuclear region of cytoplasm"/>
    <property type="evidence" value="ECO:0007669"/>
    <property type="project" value="TreeGrafter"/>
</dbReference>
<dbReference type="PANTHER" id="PTHR24113">
    <property type="entry name" value="RAN GTPASE-ACTIVATING PROTEIN 1"/>
    <property type="match status" value="1"/>
</dbReference>
<dbReference type="GO" id="GO:0005634">
    <property type="term" value="C:nucleus"/>
    <property type="evidence" value="ECO:0007669"/>
    <property type="project" value="TreeGrafter"/>
</dbReference>
<dbReference type="Proteomes" id="UP000285430">
    <property type="component" value="Unassembled WGS sequence"/>
</dbReference>
<dbReference type="GO" id="GO:0006913">
    <property type="term" value="P:nucleocytoplasmic transport"/>
    <property type="evidence" value="ECO:0007669"/>
    <property type="project" value="TreeGrafter"/>
</dbReference>
<dbReference type="EMBL" id="QUTH01004962">
    <property type="protein sequence ID" value="RHZ11430.1"/>
    <property type="molecule type" value="Genomic_DNA"/>
</dbReference>
<dbReference type="SUPFAM" id="SSF46934">
    <property type="entry name" value="UBA-like"/>
    <property type="match status" value="1"/>
</dbReference>
<evidence type="ECO:0000259" key="4">
    <source>
        <dbReference type="PROSITE" id="PS50030"/>
    </source>
</evidence>
<dbReference type="InterPro" id="IPR001611">
    <property type="entry name" value="Leu-rich_rpt"/>
</dbReference>